<keyword evidence="1" id="KW-1133">Transmembrane helix</keyword>
<sequence length="45" mass="5141">MEIDRDMTIFLIAFALFFIAPVTIILTAVIADHRAKRADQMTMTK</sequence>
<gene>
    <name evidence="2" type="ORF">UFOVP231_83</name>
</gene>
<feature type="transmembrane region" description="Helical" evidence="1">
    <location>
        <begin position="12"/>
        <end position="31"/>
    </location>
</feature>
<name>A0A6J7WTP0_9CAUD</name>
<accession>A0A6J7WTP0</accession>
<organism evidence="2">
    <name type="scientific">uncultured Caudovirales phage</name>
    <dbReference type="NCBI Taxonomy" id="2100421"/>
    <lineage>
        <taxon>Viruses</taxon>
        <taxon>Duplodnaviria</taxon>
        <taxon>Heunggongvirae</taxon>
        <taxon>Uroviricota</taxon>
        <taxon>Caudoviricetes</taxon>
        <taxon>Peduoviridae</taxon>
        <taxon>Maltschvirus</taxon>
        <taxon>Maltschvirus maltsch</taxon>
    </lineage>
</organism>
<evidence type="ECO:0000313" key="2">
    <source>
        <dbReference type="EMBL" id="CAB5220178.1"/>
    </source>
</evidence>
<dbReference type="EMBL" id="LR798279">
    <property type="protein sequence ID" value="CAB5220178.1"/>
    <property type="molecule type" value="Genomic_DNA"/>
</dbReference>
<proteinExistence type="predicted"/>
<evidence type="ECO:0000256" key="1">
    <source>
        <dbReference type="SAM" id="Phobius"/>
    </source>
</evidence>
<reference evidence="2" key="1">
    <citation type="submission" date="2020-05" db="EMBL/GenBank/DDBJ databases">
        <authorList>
            <person name="Chiriac C."/>
            <person name="Salcher M."/>
            <person name="Ghai R."/>
            <person name="Kavagutti S V."/>
        </authorList>
    </citation>
    <scope>NUCLEOTIDE SEQUENCE</scope>
</reference>
<keyword evidence="1" id="KW-0472">Membrane</keyword>
<protein>
    <submittedName>
        <fullName evidence="2">Uncharacterized protein</fullName>
    </submittedName>
</protein>
<keyword evidence="1" id="KW-0812">Transmembrane</keyword>